<dbReference type="GO" id="GO:0017004">
    <property type="term" value="P:cytochrome complex assembly"/>
    <property type="evidence" value="ECO:0007669"/>
    <property type="project" value="UniProtKB-KW"/>
</dbReference>
<proteinExistence type="inferred from homology"/>
<dbReference type="CDD" id="cd16378">
    <property type="entry name" value="CcmH_N"/>
    <property type="match status" value="1"/>
</dbReference>
<evidence type="ECO:0000256" key="3">
    <source>
        <dbReference type="ARBA" id="ARBA00022723"/>
    </source>
</evidence>
<comment type="similarity">
    <text evidence="1 9">Belongs to the CcmH/CycL/Ccl2/NrfF family.</text>
</comment>
<name>A0A0S2SFD7_9GAMM</name>
<keyword evidence="8 9" id="KW-0408">Iron</keyword>
<accession>A0A0S2SFD7</accession>
<evidence type="ECO:0000256" key="9">
    <source>
        <dbReference type="RuleBase" id="RU364112"/>
    </source>
</evidence>
<evidence type="ECO:0000259" key="10">
    <source>
        <dbReference type="Pfam" id="PF03918"/>
    </source>
</evidence>
<gene>
    <name evidence="12" type="primary">nrfG</name>
    <name evidence="12" type="ORF">WL1483_993</name>
</gene>
<dbReference type="GO" id="GO:0046872">
    <property type="term" value="F:metal ion binding"/>
    <property type="evidence" value="ECO:0007669"/>
    <property type="project" value="UniProtKB-KW"/>
</dbReference>
<dbReference type="InterPro" id="IPR005616">
    <property type="entry name" value="CcmH/CycL/Ccl2/NrfF_N"/>
</dbReference>
<feature type="domain" description="CcmH/CycL/Ccl2/NrfF N-terminal" evidence="10">
    <location>
        <begin position="5"/>
        <end position="122"/>
    </location>
</feature>
<dbReference type="PATRIC" id="fig|652.5.peg.2730"/>
<evidence type="ECO:0000256" key="1">
    <source>
        <dbReference type="ARBA" id="ARBA00010342"/>
    </source>
</evidence>
<evidence type="ECO:0000256" key="6">
    <source>
        <dbReference type="ARBA" id="ARBA00022748"/>
    </source>
</evidence>
<dbReference type="Proteomes" id="UP000058114">
    <property type="component" value="Chromosome"/>
</dbReference>
<dbReference type="InterPro" id="IPR051263">
    <property type="entry name" value="C-type_cytochrome_biogenesis"/>
</dbReference>
<dbReference type="FunFam" id="1.10.8.640:FF:000001">
    <property type="entry name" value="Cytochrome c-type biogenesis protein"/>
    <property type="match status" value="1"/>
</dbReference>
<dbReference type="RefSeq" id="WP_060586752.1">
    <property type="nucleotide sequence ID" value="NZ_CP013067.1"/>
</dbReference>
<dbReference type="GO" id="GO:0005886">
    <property type="term" value="C:plasma membrane"/>
    <property type="evidence" value="ECO:0007669"/>
    <property type="project" value="TreeGrafter"/>
</dbReference>
<evidence type="ECO:0000256" key="2">
    <source>
        <dbReference type="ARBA" id="ARBA00022617"/>
    </source>
</evidence>
<dbReference type="KEGG" id="asr:WL1483_993"/>
<dbReference type="Pfam" id="PF03918">
    <property type="entry name" value="CcmH"/>
    <property type="match status" value="1"/>
</dbReference>
<evidence type="ECO:0000259" key="11">
    <source>
        <dbReference type="Pfam" id="PF23914"/>
    </source>
</evidence>
<dbReference type="Pfam" id="PF23914">
    <property type="entry name" value="TPR_CcmH_CycH"/>
    <property type="match status" value="1"/>
</dbReference>
<evidence type="ECO:0000256" key="7">
    <source>
        <dbReference type="ARBA" id="ARBA00022803"/>
    </source>
</evidence>
<evidence type="ECO:0000256" key="5">
    <source>
        <dbReference type="ARBA" id="ARBA00022737"/>
    </source>
</evidence>
<dbReference type="PANTHER" id="PTHR47870">
    <property type="entry name" value="CYTOCHROME C-TYPE BIOGENESIS PROTEIN CCMH"/>
    <property type="match status" value="1"/>
</dbReference>
<keyword evidence="6" id="KW-0201">Cytochrome c-type biogenesis</keyword>
<keyword evidence="5" id="KW-0677">Repeat</keyword>
<evidence type="ECO:0000313" key="12">
    <source>
        <dbReference type="EMBL" id="ALP40412.1"/>
    </source>
</evidence>
<organism evidence="12 13">
    <name type="scientific">Aeromonas schubertii</name>
    <dbReference type="NCBI Taxonomy" id="652"/>
    <lineage>
        <taxon>Bacteria</taxon>
        <taxon>Pseudomonadati</taxon>
        <taxon>Pseudomonadota</taxon>
        <taxon>Gammaproteobacteria</taxon>
        <taxon>Aeromonadales</taxon>
        <taxon>Aeromonadaceae</taxon>
        <taxon>Aeromonas</taxon>
    </lineage>
</organism>
<reference evidence="13" key="1">
    <citation type="submission" date="2015-10" db="EMBL/GenBank/DDBJ databases">
        <title>Complete Genome Sequence of Aeromonas schubertii strain WL1483.</title>
        <authorList>
            <person name="Liu L."/>
        </authorList>
    </citation>
    <scope>NUCLEOTIDE SEQUENCE [LARGE SCALE GENOMIC DNA]</scope>
    <source>
        <strain evidence="13">WL1483</strain>
    </source>
</reference>
<feature type="signal peptide" evidence="9">
    <location>
        <begin position="1"/>
        <end position="17"/>
    </location>
</feature>
<dbReference type="SUPFAM" id="SSF48452">
    <property type="entry name" value="TPR-like"/>
    <property type="match status" value="1"/>
</dbReference>
<keyword evidence="4 9" id="KW-0732">Signal</keyword>
<dbReference type="InterPro" id="IPR056413">
    <property type="entry name" value="TPR_CcmH_CycH"/>
</dbReference>
<dbReference type="InterPro" id="IPR011990">
    <property type="entry name" value="TPR-like_helical_dom_sf"/>
</dbReference>
<evidence type="ECO:0000256" key="4">
    <source>
        <dbReference type="ARBA" id="ARBA00022729"/>
    </source>
</evidence>
<keyword evidence="3 9" id="KW-0479">Metal-binding</keyword>
<keyword evidence="2 9" id="KW-0349">Heme</keyword>
<sequence>MRSLLLALCLIPSLLWAADEFSFANAAQAERAEALARSLRCPACQNQNLVESNSPLAQDLRLEVYQRVAAGQSDEAVRDALVERYGEFVTYRPPLRLSTLLLWGLPPLLLALCGLWLATGRPPRQPSTLSEEQAILHAQWLASAPEAVAPRPLAPWLAPLILLSSLGLAALGYQALGQFEPWRHWLANPDPLQGLEAGALKEAAGARLQERLRQQPRDKDAWAELAQWLLYQNRFDDALWAYDRLAQLEGEQSAATRAARATVLYYRAGQRMTPQAEQELNQALGQDPGEVTALMLKASDHFLNGRYREAAHLWQRLLDEGRPRLDREAVTRALQTARLLGGAG</sequence>
<reference evidence="12 13" key="2">
    <citation type="journal article" date="2016" name="Genome Announc.">
        <title>Complete Genome Sequence of the Highly Virulent Aeromonas schubertii Strain WL1483, Isolated from Diseased Snakehead Fish (Channa argus) in China.</title>
        <authorList>
            <person name="Liu L."/>
            <person name="Li N."/>
            <person name="Zhang D."/>
            <person name="Fu X."/>
            <person name="Shi C."/>
            <person name="Lin Q."/>
            <person name="Hao G."/>
        </authorList>
    </citation>
    <scope>NUCLEOTIDE SEQUENCE [LARGE SCALE GENOMIC DNA]</scope>
    <source>
        <strain evidence="12 13">WL1483</strain>
    </source>
</reference>
<protein>
    <recommendedName>
        <fullName evidence="9">Cytochrome c-type biogenesis protein</fullName>
    </recommendedName>
</protein>
<evidence type="ECO:0000256" key="8">
    <source>
        <dbReference type="ARBA" id="ARBA00023004"/>
    </source>
</evidence>
<dbReference type="EMBL" id="CP013067">
    <property type="protein sequence ID" value="ALP40412.1"/>
    <property type="molecule type" value="Genomic_DNA"/>
</dbReference>
<keyword evidence="7" id="KW-0802">TPR repeat</keyword>
<feature type="chain" id="PRO_5011018782" description="Cytochrome c-type biogenesis protein" evidence="9">
    <location>
        <begin position="18"/>
        <end position="344"/>
    </location>
</feature>
<comment type="function">
    <text evidence="9">Possible subunit of a heme lyase.</text>
</comment>
<dbReference type="InterPro" id="IPR038297">
    <property type="entry name" value="CcmH/CycL/NrfF/Ccl2_sf"/>
</dbReference>
<evidence type="ECO:0000313" key="13">
    <source>
        <dbReference type="Proteomes" id="UP000058114"/>
    </source>
</evidence>
<dbReference type="Gene3D" id="1.10.8.640">
    <property type="entry name" value="Cytochrome C biogenesis protein"/>
    <property type="match status" value="1"/>
</dbReference>
<feature type="domain" description="Cytochrome c-type biogenesis protein H TPR" evidence="11">
    <location>
        <begin position="208"/>
        <end position="319"/>
    </location>
</feature>
<dbReference type="AlphaFoldDB" id="A0A0S2SFD7"/>
<dbReference type="Gene3D" id="1.25.40.10">
    <property type="entry name" value="Tetratricopeptide repeat domain"/>
    <property type="match status" value="1"/>
</dbReference>
<dbReference type="PANTHER" id="PTHR47870:SF1">
    <property type="entry name" value="CYTOCHROME C-TYPE BIOGENESIS PROTEIN CCMH"/>
    <property type="match status" value="1"/>
</dbReference>